<name>A0A4U5LTS6_STECR</name>
<organism evidence="2 3">
    <name type="scientific">Steinernema carpocapsae</name>
    <name type="common">Entomopathogenic nematode</name>
    <dbReference type="NCBI Taxonomy" id="34508"/>
    <lineage>
        <taxon>Eukaryota</taxon>
        <taxon>Metazoa</taxon>
        <taxon>Ecdysozoa</taxon>
        <taxon>Nematoda</taxon>
        <taxon>Chromadorea</taxon>
        <taxon>Rhabditida</taxon>
        <taxon>Tylenchina</taxon>
        <taxon>Panagrolaimomorpha</taxon>
        <taxon>Strongyloidoidea</taxon>
        <taxon>Steinernematidae</taxon>
        <taxon>Steinernema</taxon>
    </lineage>
</organism>
<evidence type="ECO:0000256" key="1">
    <source>
        <dbReference type="SAM" id="Phobius"/>
    </source>
</evidence>
<dbReference type="GO" id="GO:0016020">
    <property type="term" value="C:membrane"/>
    <property type="evidence" value="ECO:0007669"/>
    <property type="project" value="TreeGrafter"/>
</dbReference>
<dbReference type="OrthoDB" id="2985014at2759"/>
<evidence type="ECO:0000313" key="3">
    <source>
        <dbReference type="Proteomes" id="UP000298663"/>
    </source>
</evidence>
<accession>A0A4U5LTS6</accession>
<evidence type="ECO:0008006" key="4">
    <source>
        <dbReference type="Google" id="ProtNLM"/>
    </source>
</evidence>
<evidence type="ECO:0000313" key="2">
    <source>
        <dbReference type="EMBL" id="TKR59489.1"/>
    </source>
</evidence>
<dbReference type="InterPro" id="IPR036259">
    <property type="entry name" value="MFS_trans_sf"/>
</dbReference>
<keyword evidence="1" id="KW-0812">Transmembrane</keyword>
<sequence>MLDSTMASLAEIIFALTIITSSVHFMAQMTAAQIISKWYSHIISAAILTQGSVIALIIPGVVSFVAPHHAAEEWAIVFYFVAGILVVSNILFLSLTRIRPAAWAQHEAISKENDTGKILTM</sequence>
<dbReference type="Proteomes" id="UP000298663">
    <property type="component" value="Unassembled WGS sequence"/>
</dbReference>
<dbReference type="PANTHER" id="PTHR45757">
    <property type="entry name" value="PROTEIN CBG23364-RELATED"/>
    <property type="match status" value="1"/>
</dbReference>
<keyword evidence="1" id="KW-0472">Membrane</keyword>
<dbReference type="SUPFAM" id="SSF103473">
    <property type="entry name" value="MFS general substrate transporter"/>
    <property type="match status" value="1"/>
</dbReference>
<keyword evidence="3" id="KW-1185">Reference proteome</keyword>
<reference evidence="2 3" key="1">
    <citation type="journal article" date="2015" name="Genome Biol.">
        <title>Comparative genomics of Steinernema reveals deeply conserved gene regulatory networks.</title>
        <authorList>
            <person name="Dillman A.R."/>
            <person name="Macchietto M."/>
            <person name="Porter C.F."/>
            <person name="Rogers A."/>
            <person name="Williams B."/>
            <person name="Antoshechkin I."/>
            <person name="Lee M.M."/>
            <person name="Goodwin Z."/>
            <person name="Lu X."/>
            <person name="Lewis E.E."/>
            <person name="Goodrich-Blair H."/>
            <person name="Stock S.P."/>
            <person name="Adams B.J."/>
            <person name="Sternberg P.W."/>
            <person name="Mortazavi A."/>
        </authorList>
    </citation>
    <scope>NUCLEOTIDE SEQUENCE [LARGE SCALE GENOMIC DNA]</scope>
    <source>
        <strain evidence="2 3">ALL</strain>
    </source>
</reference>
<dbReference type="PANTHER" id="PTHR45757:SF11">
    <property type="entry name" value="MAJOR FACILITATOR SUPERFAMILY (MFS) PROFILE DOMAIN-CONTAINING PROTEIN"/>
    <property type="match status" value="1"/>
</dbReference>
<protein>
    <recommendedName>
        <fullName evidence="4">Major facilitator superfamily (MFS) profile domain-containing protein</fullName>
    </recommendedName>
</protein>
<comment type="caution">
    <text evidence="2">The sequence shown here is derived from an EMBL/GenBank/DDBJ whole genome shotgun (WGS) entry which is preliminary data.</text>
</comment>
<gene>
    <name evidence="2" type="ORF">L596_029149</name>
</gene>
<keyword evidence="1" id="KW-1133">Transmembrane helix</keyword>
<dbReference type="AlphaFoldDB" id="A0A4U5LTS6"/>
<dbReference type="EMBL" id="AZBU02000012">
    <property type="protein sequence ID" value="TKR59489.1"/>
    <property type="molecule type" value="Genomic_DNA"/>
</dbReference>
<proteinExistence type="predicted"/>
<feature type="transmembrane region" description="Helical" evidence="1">
    <location>
        <begin position="74"/>
        <end position="95"/>
    </location>
</feature>
<reference evidence="2 3" key="2">
    <citation type="journal article" date="2019" name="G3 (Bethesda)">
        <title>Hybrid Assembly of the Genome of the Entomopathogenic Nematode Steinernema carpocapsae Identifies the X-Chromosome.</title>
        <authorList>
            <person name="Serra L."/>
            <person name="Macchietto M."/>
            <person name="Macias-Munoz A."/>
            <person name="McGill C.J."/>
            <person name="Rodriguez I.M."/>
            <person name="Rodriguez B."/>
            <person name="Murad R."/>
            <person name="Mortazavi A."/>
        </authorList>
    </citation>
    <scope>NUCLEOTIDE SEQUENCE [LARGE SCALE GENOMIC DNA]</scope>
    <source>
        <strain evidence="2 3">ALL</strain>
    </source>
</reference>
<feature type="transmembrane region" description="Helical" evidence="1">
    <location>
        <begin position="38"/>
        <end position="62"/>
    </location>
</feature>
<feature type="transmembrane region" description="Helical" evidence="1">
    <location>
        <begin position="6"/>
        <end position="26"/>
    </location>
</feature>